<dbReference type="GO" id="GO:0006629">
    <property type="term" value="P:lipid metabolic process"/>
    <property type="evidence" value="ECO:0007669"/>
    <property type="project" value="InterPro"/>
</dbReference>
<dbReference type="OrthoDB" id="508212at2759"/>
<evidence type="ECO:0000313" key="4">
    <source>
        <dbReference type="Proteomes" id="UP000054498"/>
    </source>
</evidence>
<dbReference type="GeneID" id="25735783"/>
<sequence>MLRAVRERVGAMELPNQPAFDQPRASPIRATPFKHRIPPKAAAMTATSSKPRATAGAPMLLPLALLLLLAPLPQPAAAKEQTLPLIANLLSAGLSGLSSLGGAPGATTGTGLRGAGPGEAQGASQSGPDLGSLFKTVFQLACPVLPISLPPFPIRADALCESTGMGQPNNQMACSIFDMLGGMISNPPLNCNPAAISMPASVDAAGKPVPQPLADRRSKGQLPKSFSTKKLLQEEGGTYGWLYKHVQRLQLWGHCGAVGKASGWVAPKGWELLDTPRISSDLRSYGLKVTAVPMAAVVKQGAHLLVLIRGTASSAEWMTDFDYNMQEDAAFGPGLLHKGFLSYAHQLWDGGLQSILESQLAAGTITDITFSGHSSGGTLAGLLAARTQAYLQQGNATSKGAGRKQLPSQAPLLTVVAFAASNVGDDTFAAYFNSKINARNIQYEYDITPQMPCAPKTVACPNLKVPTPNPNGYWPYARLGGLVQLTSSDMPAQPRAWQKMAVYSQSDMCQSPESMGWIAHGVHYCSYFCAFSKYLGDADNMCLLWPAGAGEADKASYCLRGFGADAYPHINPTMFPNPN</sequence>
<dbReference type="InterPro" id="IPR029058">
    <property type="entry name" value="AB_hydrolase_fold"/>
</dbReference>
<gene>
    <name evidence="3" type="ORF">MNEG_2905</name>
</gene>
<keyword evidence="4" id="KW-1185">Reference proteome</keyword>
<dbReference type="InterPro" id="IPR051218">
    <property type="entry name" value="Sec_MonoDiacylglyc_Lipase"/>
</dbReference>
<reference evidence="3 4" key="1">
    <citation type="journal article" date="2013" name="BMC Genomics">
        <title>Reconstruction of the lipid metabolism for the microalga Monoraphidium neglectum from its genome sequence reveals characteristics suitable for biofuel production.</title>
        <authorList>
            <person name="Bogen C."/>
            <person name="Al-Dilaimi A."/>
            <person name="Albersmeier A."/>
            <person name="Wichmann J."/>
            <person name="Grundmann M."/>
            <person name="Rupp O."/>
            <person name="Lauersen K.J."/>
            <person name="Blifernez-Klassen O."/>
            <person name="Kalinowski J."/>
            <person name="Goesmann A."/>
            <person name="Mussgnug J.H."/>
            <person name="Kruse O."/>
        </authorList>
    </citation>
    <scope>NUCLEOTIDE SEQUENCE [LARGE SCALE GENOMIC DNA]</scope>
    <source>
        <strain evidence="3 4">SAG 48.87</strain>
    </source>
</reference>
<dbReference type="EMBL" id="KK100564">
    <property type="protein sequence ID" value="KIZ05056.1"/>
    <property type="molecule type" value="Genomic_DNA"/>
</dbReference>
<dbReference type="PANTHER" id="PTHR45856:SF11">
    <property type="entry name" value="FUNGAL LIPASE-LIKE DOMAIN-CONTAINING PROTEIN"/>
    <property type="match status" value="1"/>
</dbReference>
<dbReference type="CDD" id="cd00519">
    <property type="entry name" value="Lipase_3"/>
    <property type="match status" value="1"/>
</dbReference>
<dbReference type="Pfam" id="PF01764">
    <property type="entry name" value="Lipase_3"/>
    <property type="match status" value="1"/>
</dbReference>
<evidence type="ECO:0000256" key="1">
    <source>
        <dbReference type="SAM" id="MobiDB-lite"/>
    </source>
</evidence>
<name>A0A0D2NJL1_9CHLO</name>
<dbReference type="InterPro" id="IPR002921">
    <property type="entry name" value="Fungal_lipase-type"/>
</dbReference>
<dbReference type="PANTHER" id="PTHR45856">
    <property type="entry name" value="ALPHA/BETA-HYDROLASES SUPERFAMILY PROTEIN"/>
    <property type="match status" value="1"/>
</dbReference>
<organism evidence="3 4">
    <name type="scientific">Monoraphidium neglectum</name>
    <dbReference type="NCBI Taxonomy" id="145388"/>
    <lineage>
        <taxon>Eukaryota</taxon>
        <taxon>Viridiplantae</taxon>
        <taxon>Chlorophyta</taxon>
        <taxon>core chlorophytes</taxon>
        <taxon>Chlorophyceae</taxon>
        <taxon>CS clade</taxon>
        <taxon>Sphaeropleales</taxon>
        <taxon>Selenastraceae</taxon>
        <taxon>Monoraphidium</taxon>
    </lineage>
</organism>
<accession>A0A0D2NJL1</accession>
<feature type="region of interest" description="Disordered" evidence="1">
    <location>
        <begin position="108"/>
        <end position="127"/>
    </location>
</feature>
<dbReference type="KEGG" id="mng:MNEG_2905"/>
<evidence type="ECO:0000313" key="3">
    <source>
        <dbReference type="EMBL" id="KIZ05056.1"/>
    </source>
</evidence>
<dbReference type="RefSeq" id="XP_013904075.1">
    <property type="nucleotide sequence ID" value="XM_014048621.1"/>
</dbReference>
<dbReference type="SUPFAM" id="SSF53474">
    <property type="entry name" value="alpha/beta-Hydrolases"/>
    <property type="match status" value="1"/>
</dbReference>
<protein>
    <recommendedName>
        <fullName evidence="2">Fungal lipase-type domain-containing protein</fullName>
    </recommendedName>
</protein>
<dbReference type="AlphaFoldDB" id="A0A0D2NJL1"/>
<feature type="domain" description="Fungal lipase-type" evidence="2">
    <location>
        <begin position="306"/>
        <end position="453"/>
    </location>
</feature>
<proteinExistence type="predicted"/>
<dbReference type="Proteomes" id="UP000054498">
    <property type="component" value="Unassembled WGS sequence"/>
</dbReference>
<evidence type="ECO:0000259" key="2">
    <source>
        <dbReference type="Pfam" id="PF01764"/>
    </source>
</evidence>
<dbReference type="Gene3D" id="3.40.50.1820">
    <property type="entry name" value="alpha/beta hydrolase"/>
    <property type="match status" value="1"/>
</dbReference>